<name>A0AA86MDW1_9BURK</name>
<dbReference type="Pfam" id="PF00106">
    <property type="entry name" value="adh_short"/>
    <property type="match status" value="1"/>
</dbReference>
<evidence type="ECO:0000256" key="2">
    <source>
        <dbReference type="ARBA" id="ARBA00023002"/>
    </source>
</evidence>
<dbReference type="PRINTS" id="PR00081">
    <property type="entry name" value="GDHRDH"/>
</dbReference>
<dbReference type="FunFam" id="3.40.50.720:FF:000173">
    <property type="entry name" value="3-oxoacyl-[acyl-carrier protein] reductase"/>
    <property type="match status" value="1"/>
</dbReference>
<evidence type="ECO:0000259" key="4">
    <source>
        <dbReference type="SMART" id="SM00822"/>
    </source>
</evidence>
<dbReference type="PANTHER" id="PTHR42879:SF2">
    <property type="entry name" value="3-OXOACYL-[ACYL-CARRIER-PROTEIN] REDUCTASE FABG"/>
    <property type="match status" value="1"/>
</dbReference>
<dbReference type="KEGG" id="lto:RGQ30_18520"/>
<gene>
    <name evidence="5" type="ORF">RGQ30_18520</name>
</gene>
<dbReference type="PROSITE" id="PS00061">
    <property type="entry name" value="ADH_SHORT"/>
    <property type="match status" value="1"/>
</dbReference>
<dbReference type="NCBIfam" id="NF009466">
    <property type="entry name" value="PRK12826.1-2"/>
    <property type="match status" value="1"/>
</dbReference>
<evidence type="ECO:0000256" key="1">
    <source>
        <dbReference type="ARBA" id="ARBA00006484"/>
    </source>
</evidence>
<dbReference type="AlphaFoldDB" id="A0AA86MDW1"/>
<dbReference type="GO" id="GO:0005737">
    <property type="term" value="C:cytoplasm"/>
    <property type="evidence" value="ECO:0007669"/>
    <property type="project" value="InterPro"/>
</dbReference>
<evidence type="ECO:0000313" key="5">
    <source>
        <dbReference type="EMBL" id="BET26351.1"/>
    </source>
</evidence>
<dbReference type="NCBIfam" id="TIGR01829">
    <property type="entry name" value="AcAcCoA_reduct"/>
    <property type="match status" value="1"/>
</dbReference>
<evidence type="ECO:0000313" key="6">
    <source>
        <dbReference type="Proteomes" id="UP001329151"/>
    </source>
</evidence>
<dbReference type="Proteomes" id="UP001329151">
    <property type="component" value="Chromosome"/>
</dbReference>
<dbReference type="EMBL" id="AP028947">
    <property type="protein sequence ID" value="BET26351.1"/>
    <property type="molecule type" value="Genomic_DNA"/>
</dbReference>
<dbReference type="InterPro" id="IPR020904">
    <property type="entry name" value="Sc_DH/Rdtase_CS"/>
</dbReference>
<dbReference type="SMART" id="SM00822">
    <property type="entry name" value="PKS_KR"/>
    <property type="match status" value="1"/>
</dbReference>
<dbReference type="NCBIfam" id="NF009464">
    <property type="entry name" value="PRK12824.1"/>
    <property type="match status" value="1"/>
</dbReference>
<protein>
    <submittedName>
        <fullName evidence="5">3-ketoacyl-ACP reductase</fullName>
    </submittedName>
</protein>
<dbReference type="PRINTS" id="PR00080">
    <property type="entry name" value="SDRFAMILY"/>
</dbReference>
<dbReference type="RefSeq" id="WP_130556168.1">
    <property type="nucleotide sequence ID" value="NZ_AP028947.1"/>
</dbReference>
<keyword evidence="6" id="KW-1185">Reference proteome</keyword>
<accession>A0AA86MDW1</accession>
<dbReference type="InterPro" id="IPR050259">
    <property type="entry name" value="SDR"/>
</dbReference>
<evidence type="ECO:0000256" key="3">
    <source>
        <dbReference type="RuleBase" id="RU000363"/>
    </source>
</evidence>
<reference evidence="5 6" key="1">
    <citation type="submission" date="2023-10" db="EMBL/GenBank/DDBJ databases">
        <title>Complete Genome Sequence of Limnobacter thiooxidans CS-K2T, Isolated from freshwater lake sediments in Bavaria, Germany.</title>
        <authorList>
            <person name="Naruki M."/>
            <person name="Watanabe A."/>
            <person name="Warashina T."/>
            <person name="Morita T."/>
            <person name="Arakawa K."/>
        </authorList>
    </citation>
    <scope>NUCLEOTIDE SEQUENCE [LARGE SCALE GENOMIC DNA]</scope>
    <source>
        <strain evidence="5 6">CS-K2</strain>
    </source>
</reference>
<dbReference type="GO" id="GO:0042619">
    <property type="term" value="P:poly-hydroxybutyrate biosynthetic process"/>
    <property type="evidence" value="ECO:0007669"/>
    <property type="project" value="InterPro"/>
</dbReference>
<dbReference type="GO" id="GO:0018454">
    <property type="term" value="F:acetoacetyl-CoA reductase activity"/>
    <property type="evidence" value="ECO:0007669"/>
    <property type="project" value="InterPro"/>
</dbReference>
<dbReference type="GO" id="GO:0032787">
    <property type="term" value="P:monocarboxylic acid metabolic process"/>
    <property type="evidence" value="ECO:0007669"/>
    <property type="project" value="UniProtKB-ARBA"/>
</dbReference>
<keyword evidence="2" id="KW-0560">Oxidoreductase</keyword>
<dbReference type="PANTHER" id="PTHR42879">
    <property type="entry name" value="3-OXOACYL-(ACYL-CARRIER-PROTEIN) REDUCTASE"/>
    <property type="match status" value="1"/>
</dbReference>
<dbReference type="CDD" id="cd05333">
    <property type="entry name" value="BKR_SDR_c"/>
    <property type="match status" value="1"/>
</dbReference>
<feature type="domain" description="Ketoreductase" evidence="4">
    <location>
        <begin position="8"/>
        <end position="193"/>
    </location>
</feature>
<dbReference type="SUPFAM" id="SSF51735">
    <property type="entry name" value="NAD(P)-binding Rossmann-fold domains"/>
    <property type="match status" value="1"/>
</dbReference>
<comment type="similarity">
    <text evidence="1 3">Belongs to the short-chain dehydrogenases/reductases (SDR) family.</text>
</comment>
<dbReference type="Gene3D" id="3.40.50.720">
    <property type="entry name" value="NAD(P)-binding Rossmann-like Domain"/>
    <property type="match status" value="1"/>
</dbReference>
<dbReference type="InterPro" id="IPR036291">
    <property type="entry name" value="NAD(P)-bd_dom_sf"/>
</dbReference>
<dbReference type="InterPro" id="IPR011283">
    <property type="entry name" value="Acetoacetyl-CoA_reductase"/>
</dbReference>
<dbReference type="InterPro" id="IPR057326">
    <property type="entry name" value="KR_dom"/>
</dbReference>
<proteinExistence type="inferred from homology"/>
<sequence>MSETNEPKVAYVTGGMGGIGTAICKKLCESGYRVIAGCGPNSPRKEKWLGEMRSAGYEVYASEGNVADWDSTVTAFEKVRAEHGTVSILVNNAGITRDGTFVKMSRDDWSAVIDTNLNSLFNVTKQVIGGMVEQGFGRIINISSVNGQKGQFGQTNYSTAKAGLRGFTMALAQEVASKGVTVNTVSPGYIGTDMVRAIRPDVLEKIVNTIPVKRLGTPEEIASICAWLASEDSGFSTGADFSLNGGLHMG</sequence>
<organism evidence="5 6">
    <name type="scientific">Limnobacter thiooxidans</name>
    <dbReference type="NCBI Taxonomy" id="131080"/>
    <lineage>
        <taxon>Bacteria</taxon>
        <taxon>Pseudomonadati</taxon>
        <taxon>Pseudomonadota</taxon>
        <taxon>Betaproteobacteria</taxon>
        <taxon>Burkholderiales</taxon>
        <taxon>Burkholderiaceae</taxon>
        <taxon>Limnobacter</taxon>
    </lineage>
</organism>
<dbReference type="InterPro" id="IPR002347">
    <property type="entry name" value="SDR_fam"/>
</dbReference>